<dbReference type="EMBL" id="CM009306">
    <property type="protein sequence ID" value="KAI9379464.1"/>
    <property type="molecule type" value="Genomic_DNA"/>
</dbReference>
<proteinExistence type="predicted"/>
<evidence type="ECO:0000313" key="2">
    <source>
        <dbReference type="Proteomes" id="UP000006729"/>
    </source>
</evidence>
<name>A0ACC0RQH4_POPTR</name>
<accession>A0ACC0RQH4</accession>
<evidence type="ECO:0000313" key="1">
    <source>
        <dbReference type="EMBL" id="KAI9379464.1"/>
    </source>
</evidence>
<reference evidence="1 2" key="1">
    <citation type="journal article" date="2006" name="Science">
        <title>The genome of black cottonwood, Populus trichocarpa (Torr. &amp; Gray).</title>
        <authorList>
            <person name="Tuskan G.A."/>
            <person name="Difazio S."/>
            <person name="Jansson S."/>
            <person name="Bohlmann J."/>
            <person name="Grigoriev I."/>
            <person name="Hellsten U."/>
            <person name="Putnam N."/>
            <person name="Ralph S."/>
            <person name="Rombauts S."/>
            <person name="Salamov A."/>
            <person name="Schein J."/>
            <person name="Sterck L."/>
            <person name="Aerts A."/>
            <person name="Bhalerao R.R."/>
            <person name="Bhalerao R.P."/>
            <person name="Blaudez D."/>
            <person name="Boerjan W."/>
            <person name="Brun A."/>
            <person name="Brunner A."/>
            <person name="Busov V."/>
            <person name="Campbell M."/>
            <person name="Carlson J."/>
            <person name="Chalot M."/>
            <person name="Chapman J."/>
            <person name="Chen G.L."/>
            <person name="Cooper D."/>
            <person name="Coutinho P.M."/>
            <person name="Couturier J."/>
            <person name="Covert S."/>
            <person name="Cronk Q."/>
            <person name="Cunningham R."/>
            <person name="Davis J."/>
            <person name="Degroeve S."/>
            <person name="Dejardin A."/>
            <person name="Depamphilis C."/>
            <person name="Detter J."/>
            <person name="Dirks B."/>
            <person name="Dubchak I."/>
            <person name="Duplessis S."/>
            <person name="Ehlting J."/>
            <person name="Ellis B."/>
            <person name="Gendler K."/>
            <person name="Goodstein D."/>
            <person name="Gribskov M."/>
            <person name="Grimwood J."/>
            <person name="Groover A."/>
            <person name="Gunter L."/>
            <person name="Hamberger B."/>
            <person name="Heinze B."/>
            <person name="Helariutta Y."/>
            <person name="Henrissat B."/>
            <person name="Holligan D."/>
            <person name="Holt R."/>
            <person name="Huang W."/>
            <person name="Islam-Faridi N."/>
            <person name="Jones S."/>
            <person name="Jones-Rhoades M."/>
            <person name="Jorgensen R."/>
            <person name="Joshi C."/>
            <person name="Kangasjarvi J."/>
            <person name="Karlsson J."/>
            <person name="Kelleher C."/>
            <person name="Kirkpatrick R."/>
            <person name="Kirst M."/>
            <person name="Kohler A."/>
            <person name="Kalluri U."/>
            <person name="Larimer F."/>
            <person name="Leebens-Mack J."/>
            <person name="Leple J.C."/>
            <person name="Locascio P."/>
            <person name="Lou Y."/>
            <person name="Lucas S."/>
            <person name="Martin F."/>
            <person name="Montanini B."/>
            <person name="Napoli C."/>
            <person name="Nelson D.R."/>
            <person name="Nelson C."/>
            <person name="Nieminen K."/>
            <person name="Nilsson O."/>
            <person name="Pereda V."/>
            <person name="Peter G."/>
            <person name="Philippe R."/>
            <person name="Pilate G."/>
            <person name="Poliakov A."/>
            <person name="Razumovskaya J."/>
            <person name="Richardson P."/>
            <person name="Rinaldi C."/>
            <person name="Ritland K."/>
            <person name="Rouze P."/>
            <person name="Ryaboy D."/>
            <person name="Schmutz J."/>
            <person name="Schrader J."/>
            <person name="Segerman B."/>
            <person name="Shin H."/>
            <person name="Siddiqui A."/>
            <person name="Sterky F."/>
            <person name="Terry A."/>
            <person name="Tsai C.J."/>
            <person name="Uberbacher E."/>
            <person name="Unneberg P."/>
            <person name="Vahala J."/>
            <person name="Wall K."/>
            <person name="Wessler S."/>
            <person name="Yang G."/>
            <person name="Yin T."/>
            <person name="Douglas C."/>
            <person name="Marra M."/>
            <person name="Sandberg G."/>
            <person name="Van de Peer Y."/>
            <person name="Rokhsar D."/>
        </authorList>
    </citation>
    <scope>NUCLEOTIDE SEQUENCE [LARGE SCALE GENOMIC DNA]</scope>
    <source>
        <strain evidence="2">cv. Nisqually</strain>
    </source>
</reference>
<keyword evidence="2" id="KW-1185">Reference proteome</keyword>
<organism evidence="1 2">
    <name type="scientific">Populus trichocarpa</name>
    <name type="common">Western balsam poplar</name>
    <name type="synonym">Populus balsamifera subsp. trichocarpa</name>
    <dbReference type="NCBI Taxonomy" id="3694"/>
    <lineage>
        <taxon>Eukaryota</taxon>
        <taxon>Viridiplantae</taxon>
        <taxon>Streptophyta</taxon>
        <taxon>Embryophyta</taxon>
        <taxon>Tracheophyta</taxon>
        <taxon>Spermatophyta</taxon>
        <taxon>Magnoliopsida</taxon>
        <taxon>eudicotyledons</taxon>
        <taxon>Gunneridae</taxon>
        <taxon>Pentapetalae</taxon>
        <taxon>rosids</taxon>
        <taxon>fabids</taxon>
        <taxon>Malpighiales</taxon>
        <taxon>Salicaceae</taxon>
        <taxon>Saliceae</taxon>
        <taxon>Populus</taxon>
    </lineage>
</organism>
<comment type="caution">
    <text evidence="1">The sequence shown here is derived from an EMBL/GenBank/DDBJ whole genome shotgun (WGS) entry which is preliminary data.</text>
</comment>
<sequence length="270" mass="30572">MGSVCCCLHVDDFEDYMNPENSEYRNCLCLSCFVQNFLHVYTSIFRRGQVHSVPSSIQGAASLTSSSLDNSLAEMYRSPPRPLPYDADPRCLRLQRDGLVSRREKGSSHSHEESEPLRSDNDADSESFRTGDKWNASACEGGKEQHSRSSLKLSSAKATVGIGYVYSSSEEEDVCPTCLDEYTPEDPKIMTKCSHHFHLGCIYEWMERSDSCPVCGKVTIVALFSSNLLIQFSIFILEIYQSVHFLVLEIFQYCLTSPPGYWNHFYEVET</sequence>
<protein>
    <submittedName>
        <fullName evidence="1">Uncharacterized protein</fullName>
    </submittedName>
</protein>
<dbReference type="Proteomes" id="UP000006729">
    <property type="component" value="Chromosome 17"/>
</dbReference>
<gene>
    <name evidence="1" type="ORF">POPTR_017G100100v4</name>
</gene>